<accession>A0ABM1VUY2</accession>
<evidence type="ECO:0000256" key="1">
    <source>
        <dbReference type="ARBA" id="ARBA00009835"/>
    </source>
</evidence>
<dbReference type="Gene3D" id="2.60.40.2300">
    <property type="entry name" value="Neutral/alkaline non-lysosomal ceramidase, C-terminal domain"/>
    <property type="match status" value="1"/>
</dbReference>
<evidence type="ECO:0000256" key="5">
    <source>
        <dbReference type="RuleBase" id="RU366019"/>
    </source>
</evidence>
<keyword evidence="6" id="KW-0732">Signal</keyword>
<dbReference type="InterPro" id="IPR031331">
    <property type="entry name" value="NEUT/ALK_ceramidase_C"/>
</dbReference>
<keyword evidence="4 5" id="KW-0378">Hydrolase</keyword>
<dbReference type="Pfam" id="PF04734">
    <property type="entry name" value="Ceramidase_alk"/>
    <property type="match status" value="1"/>
</dbReference>
<keyword evidence="5" id="KW-0746">Sphingolipid metabolism</keyword>
<dbReference type="PANTHER" id="PTHR12670:SF1">
    <property type="entry name" value="NEUTRAL CERAMIDASE"/>
    <property type="match status" value="1"/>
</dbReference>
<dbReference type="Pfam" id="PF17048">
    <property type="entry name" value="Ceramidse_alk_C"/>
    <property type="match status" value="1"/>
</dbReference>
<feature type="domain" description="Neutral/alkaline non-lysosomal ceramidase N-terminal" evidence="7">
    <location>
        <begin position="24"/>
        <end position="529"/>
    </location>
</feature>
<sequence length="619" mass="67357">MATLVYISLGSLLLLGNVCFGSNYYVGVGIADVTGPAADINMMGYANPGQTSHGLHMRQMSRAFIFAVSPASPRVIFVNLDAAWAGGAVKRQVVQKLKKRFGNLYTDKNVCISGTHTHSGMGGYSQYLLFDITALGFNHQTFEALVDGIVVSIVKAHDSMQPADLYVNKGELLESNINRSPTAYLNNPEAERAKYTHNVDKDMVVLKIVSSSGVDIGMISWFAVHCTSMNNTNQMISSDNKGYAAQQFENMFNPGSAPGKGPFVAAFAQSNEGDVSPNTRGPHCLDTGKECDVPTSTCNDRNELCVAFGPGKDMFESTQIIGNNQFKKAVELYNSASFKLSGPVDFRHSFADMTIQNVSLSNGSKVQTCKPSMGYSFAAGTTDGPGAFDFKQGTTTSNPFWNFVRDLIEDPSPELVKCQEPKPILLPTGEITKPYLWQPQIVDTQLLRLGQFVIIAVPGEFSTMSGRRMRDAVSSILIQGGFPANTSTVIGGLCNEYADYITTYEEYQIQRYEGASTTYGPYTLAAYIQLYRQLASAMAKGTPSPDGPTPPNLLDVQLNFVPGVIFDLAPSGEEFGSVLQDANPSYRAGSQVTVRFQSANPRNNLRIPLDSHRNFPRIQ</sequence>
<dbReference type="PANTHER" id="PTHR12670">
    <property type="entry name" value="CERAMIDASE"/>
    <property type="match status" value="1"/>
</dbReference>
<dbReference type="InterPro" id="IPR006823">
    <property type="entry name" value="Ceramidase_alk"/>
</dbReference>
<protein>
    <recommendedName>
        <fullName evidence="3 5">Neutral ceramidase</fullName>
        <ecNumber evidence="2 5">3.5.1.23</ecNumber>
    </recommendedName>
</protein>
<evidence type="ECO:0000256" key="3">
    <source>
        <dbReference type="ARBA" id="ARBA00019235"/>
    </source>
</evidence>
<comment type="similarity">
    <text evidence="1 5">Belongs to the neutral ceramidase family.</text>
</comment>
<feature type="domain" description="Neutral/alkaline non-lysosomal ceramidase C-terminal" evidence="8">
    <location>
        <begin position="531"/>
        <end position="606"/>
    </location>
</feature>
<evidence type="ECO:0000313" key="10">
    <source>
        <dbReference type="RefSeq" id="XP_035826224.1"/>
    </source>
</evidence>
<keyword evidence="5" id="KW-0443">Lipid metabolism</keyword>
<dbReference type="GeneID" id="101854173"/>
<evidence type="ECO:0000313" key="9">
    <source>
        <dbReference type="Proteomes" id="UP000694888"/>
    </source>
</evidence>
<evidence type="ECO:0000256" key="6">
    <source>
        <dbReference type="SAM" id="SignalP"/>
    </source>
</evidence>
<feature type="chain" id="PRO_5047003876" description="Neutral ceramidase" evidence="6">
    <location>
        <begin position="22"/>
        <end position="619"/>
    </location>
</feature>
<feature type="signal peptide" evidence="6">
    <location>
        <begin position="1"/>
        <end position="21"/>
    </location>
</feature>
<evidence type="ECO:0000256" key="2">
    <source>
        <dbReference type="ARBA" id="ARBA00011891"/>
    </source>
</evidence>
<dbReference type="EC" id="3.5.1.23" evidence="2 5"/>
<dbReference type="Proteomes" id="UP000694888">
    <property type="component" value="Unplaced"/>
</dbReference>
<keyword evidence="9" id="KW-1185">Reference proteome</keyword>
<dbReference type="InterPro" id="IPR031329">
    <property type="entry name" value="NEUT/ALK_ceramidase_N"/>
</dbReference>
<name>A0ABM1VUY2_APLCA</name>
<evidence type="ECO:0000256" key="4">
    <source>
        <dbReference type="ARBA" id="ARBA00022801"/>
    </source>
</evidence>
<dbReference type="RefSeq" id="XP_035826224.1">
    <property type="nucleotide sequence ID" value="XM_035970331.1"/>
</dbReference>
<proteinExistence type="inferred from homology"/>
<evidence type="ECO:0000259" key="8">
    <source>
        <dbReference type="Pfam" id="PF17048"/>
    </source>
</evidence>
<gene>
    <name evidence="10" type="primary">LOC101854173</name>
</gene>
<organism evidence="9 10">
    <name type="scientific">Aplysia californica</name>
    <name type="common">California sea hare</name>
    <dbReference type="NCBI Taxonomy" id="6500"/>
    <lineage>
        <taxon>Eukaryota</taxon>
        <taxon>Metazoa</taxon>
        <taxon>Spiralia</taxon>
        <taxon>Lophotrochozoa</taxon>
        <taxon>Mollusca</taxon>
        <taxon>Gastropoda</taxon>
        <taxon>Heterobranchia</taxon>
        <taxon>Euthyneura</taxon>
        <taxon>Tectipleura</taxon>
        <taxon>Aplysiida</taxon>
        <taxon>Aplysioidea</taxon>
        <taxon>Aplysiidae</taxon>
        <taxon>Aplysia</taxon>
    </lineage>
</organism>
<comment type="catalytic activity">
    <reaction evidence="5">
        <text>an N-acylsphing-4-enine + H2O = sphing-4-enine + a fatty acid</text>
        <dbReference type="Rhea" id="RHEA:20856"/>
        <dbReference type="ChEBI" id="CHEBI:15377"/>
        <dbReference type="ChEBI" id="CHEBI:28868"/>
        <dbReference type="ChEBI" id="CHEBI:52639"/>
        <dbReference type="ChEBI" id="CHEBI:57756"/>
        <dbReference type="EC" id="3.5.1.23"/>
    </reaction>
</comment>
<evidence type="ECO:0000259" key="7">
    <source>
        <dbReference type="Pfam" id="PF04734"/>
    </source>
</evidence>
<dbReference type="InterPro" id="IPR038445">
    <property type="entry name" value="NCDase_C_sf"/>
</dbReference>
<reference evidence="10" key="1">
    <citation type="submission" date="2025-08" db="UniProtKB">
        <authorList>
            <consortium name="RefSeq"/>
        </authorList>
    </citation>
    <scope>IDENTIFICATION</scope>
</reference>